<sequence length="266" mass="29763">MVAIMTEDSASSSDDISQGGVNNGATSSQEPEIWVKVNGKIELNKNIQRAIDSKDVNWAEAFGIKSRREFDIPGRSADMIRRIFYPTRVSTSLTVRLGLAAVSAIESLLFTLSTERYLDLDEDASIFQEAIYARDIDRIQLLLASGAKPSIELPGPPQSHSPLEDISDLDIEVTPEPDFREVYSVFDLHRLAQSCPLRYEEWGGERRGDTWWPWARKVQADSSGTLTLFLPGDDEIKTWDAVHIHVPRYCGPTIMVTETLTHLGNI</sequence>
<evidence type="ECO:0000313" key="3">
    <source>
        <dbReference type="Proteomes" id="UP000799324"/>
    </source>
</evidence>
<dbReference type="EMBL" id="MU004302">
    <property type="protein sequence ID" value="KAF2660087.1"/>
    <property type="molecule type" value="Genomic_DNA"/>
</dbReference>
<feature type="region of interest" description="Disordered" evidence="1">
    <location>
        <begin position="1"/>
        <end position="28"/>
    </location>
</feature>
<proteinExistence type="predicted"/>
<evidence type="ECO:0000313" key="2">
    <source>
        <dbReference type="EMBL" id="KAF2660087.1"/>
    </source>
</evidence>
<keyword evidence="3" id="KW-1185">Reference proteome</keyword>
<dbReference type="AlphaFoldDB" id="A0A6A6TLK7"/>
<feature type="compositionally biased region" description="Polar residues" evidence="1">
    <location>
        <begin position="8"/>
        <end position="28"/>
    </location>
</feature>
<dbReference type="Proteomes" id="UP000799324">
    <property type="component" value="Unassembled WGS sequence"/>
</dbReference>
<evidence type="ECO:0000256" key="1">
    <source>
        <dbReference type="SAM" id="MobiDB-lite"/>
    </source>
</evidence>
<accession>A0A6A6TLK7</accession>
<protein>
    <submittedName>
        <fullName evidence="2">Uncharacterized protein</fullName>
    </submittedName>
</protein>
<gene>
    <name evidence="2" type="ORF">K491DRAFT_109588</name>
</gene>
<reference evidence="2" key="1">
    <citation type="journal article" date="2020" name="Stud. Mycol.">
        <title>101 Dothideomycetes genomes: a test case for predicting lifestyles and emergence of pathogens.</title>
        <authorList>
            <person name="Haridas S."/>
            <person name="Albert R."/>
            <person name="Binder M."/>
            <person name="Bloem J."/>
            <person name="Labutti K."/>
            <person name="Salamov A."/>
            <person name="Andreopoulos B."/>
            <person name="Baker S."/>
            <person name="Barry K."/>
            <person name="Bills G."/>
            <person name="Bluhm B."/>
            <person name="Cannon C."/>
            <person name="Castanera R."/>
            <person name="Culley D."/>
            <person name="Daum C."/>
            <person name="Ezra D."/>
            <person name="Gonzalez J."/>
            <person name="Henrissat B."/>
            <person name="Kuo A."/>
            <person name="Liang C."/>
            <person name="Lipzen A."/>
            <person name="Lutzoni F."/>
            <person name="Magnuson J."/>
            <person name="Mondo S."/>
            <person name="Nolan M."/>
            <person name="Ohm R."/>
            <person name="Pangilinan J."/>
            <person name="Park H.-J."/>
            <person name="Ramirez L."/>
            <person name="Alfaro M."/>
            <person name="Sun H."/>
            <person name="Tritt A."/>
            <person name="Yoshinaga Y."/>
            <person name="Zwiers L.-H."/>
            <person name="Turgeon B."/>
            <person name="Goodwin S."/>
            <person name="Spatafora J."/>
            <person name="Crous P."/>
            <person name="Grigoriev I."/>
        </authorList>
    </citation>
    <scope>NUCLEOTIDE SEQUENCE</scope>
    <source>
        <strain evidence="2">CBS 122681</strain>
    </source>
</reference>
<name>A0A6A6TLK7_9PLEO</name>
<organism evidence="2 3">
    <name type="scientific">Lophiostoma macrostomum CBS 122681</name>
    <dbReference type="NCBI Taxonomy" id="1314788"/>
    <lineage>
        <taxon>Eukaryota</taxon>
        <taxon>Fungi</taxon>
        <taxon>Dikarya</taxon>
        <taxon>Ascomycota</taxon>
        <taxon>Pezizomycotina</taxon>
        <taxon>Dothideomycetes</taxon>
        <taxon>Pleosporomycetidae</taxon>
        <taxon>Pleosporales</taxon>
        <taxon>Lophiostomataceae</taxon>
        <taxon>Lophiostoma</taxon>
    </lineage>
</organism>